<evidence type="ECO:0000313" key="2">
    <source>
        <dbReference type="EMBL" id="KAJ5738161.1"/>
    </source>
</evidence>
<evidence type="ECO:0000313" key="3">
    <source>
        <dbReference type="Proteomes" id="UP001215712"/>
    </source>
</evidence>
<feature type="signal peptide" evidence="1">
    <location>
        <begin position="1"/>
        <end position="18"/>
    </location>
</feature>
<organism evidence="2 3">
    <name type="scientific">Penicillium malachiteum</name>
    <dbReference type="NCBI Taxonomy" id="1324776"/>
    <lineage>
        <taxon>Eukaryota</taxon>
        <taxon>Fungi</taxon>
        <taxon>Dikarya</taxon>
        <taxon>Ascomycota</taxon>
        <taxon>Pezizomycotina</taxon>
        <taxon>Eurotiomycetes</taxon>
        <taxon>Eurotiomycetidae</taxon>
        <taxon>Eurotiales</taxon>
        <taxon>Aspergillaceae</taxon>
        <taxon>Penicillium</taxon>
    </lineage>
</organism>
<reference evidence="2" key="1">
    <citation type="journal article" date="2023" name="IMA Fungus">
        <title>Comparative genomic study of the Penicillium genus elucidates a diverse pangenome and 15 lateral gene transfer events.</title>
        <authorList>
            <person name="Petersen C."/>
            <person name="Sorensen T."/>
            <person name="Nielsen M.R."/>
            <person name="Sondergaard T.E."/>
            <person name="Sorensen J.L."/>
            <person name="Fitzpatrick D.A."/>
            <person name="Frisvad J.C."/>
            <person name="Nielsen K.L."/>
        </authorList>
    </citation>
    <scope>NUCLEOTIDE SEQUENCE</scope>
    <source>
        <strain evidence="2">IBT 17514</strain>
    </source>
</reference>
<evidence type="ECO:0000256" key="1">
    <source>
        <dbReference type="SAM" id="SignalP"/>
    </source>
</evidence>
<name>A0AAD6HU81_9EURO</name>
<protein>
    <submittedName>
        <fullName evidence="2">Uncharacterized protein</fullName>
    </submittedName>
</protein>
<proteinExistence type="predicted"/>
<feature type="chain" id="PRO_5042235916" evidence="1">
    <location>
        <begin position="19"/>
        <end position="241"/>
    </location>
</feature>
<sequence length="241" mass="26647">MSSFYILALMSPIVLCPAVPGLFRITRNNIGYSEKAKNPVIPIPTQDNVDPAMLTDGPIMVIATGGNIDPPAFISGDMEIFGIRRAIYTRVDRDGFTIDLDSQSGPGPAGYKFDLQVQCDFNSSITVDLKLKLSAFPNPISMIINDKSMNFHLGQGEIHLKVATSWTDENPYFEGILESTARVFGVEVKLHSFDVRLSPYELSSLEGIASFVLHEFQRRGISALRSSPPMVVLDFLRNAFR</sequence>
<accession>A0AAD6HU81</accession>
<dbReference type="Proteomes" id="UP001215712">
    <property type="component" value="Unassembled WGS sequence"/>
</dbReference>
<keyword evidence="3" id="KW-1185">Reference proteome</keyword>
<gene>
    <name evidence="2" type="ORF">N7493_001316</name>
</gene>
<dbReference type="EMBL" id="JAQJAN010000002">
    <property type="protein sequence ID" value="KAJ5738161.1"/>
    <property type="molecule type" value="Genomic_DNA"/>
</dbReference>
<comment type="caution">
    <text evidence="2">The sequence shown here is derived from an EMBL/GenBank/DDBJ whole genome shotgun (WGS) entry which is preliminary data.</text>
</comment>
<keyword evidence="1" id="KW-0732">Signal</keyword>
<reference evidence="2" key="2">
    <citation type="submission" date="2023-01" db="EMBL/GenBank/DDBJ databases">
        <authorList>
            <person name="Petersen C."/>
        </authorList>
    </citation>
    <scope>NUCLEOTIDE SEQUENCE</scope>
    <source>
        <strain evidence="2">IBT 17514</strain>
    </source>
</reference>
<dbReference type="AlphaFoldDB" id="A0AAD6HU81"/>